<dbReference type="PROSITE" id="PS51257">
    <property type="entry name" value="PROKAR_LIPOPROTEIN"/>
    <property type="match status" value="1"/>
</dbReference>
<gene>
    <name evidence="1" type="ordered locus">Tresu_0100</name>
</gene>
<reference evidence="2" key="2">
    <citation type="submission" date="2011-04" db="EMBL/GenBank/DDBJ databases">
        <title>The complete genome of chromosome of Treponema succinifaciens DSM 2489.</title>
        <authorList>
            <person name="Lucas S."/>
            <person name="Copeland A."/>
            <person name="Lapidus A."/>
            <person name="Bruce D."/>
            <person name="Goodwin L."/>
            <person name="Pitluck S."/>
            <person name="Peters L."/>
            <person name="Kyrpides N."/>
            <person name="Mavromatis K."/>
            <person name="Ivanova N."/>
            <person name="Ovchinnikova G."/>
            <person name="Teshima H."/>
            <person name="Detter J.C."/>
            <person name="Tapia R."/>
            <person name="Han C."/>
            <person name="Land M."/>
            <person name="Hauser L."/>
            <person name="Markowitz V."/>
            <person name="Cheng J.-F."/>
            <person name="Hugenholtz P."/>
            <person name="Woyke T."/>
            <person name="Wu D."/>
            <person name="Gronow S."/>
            <person name="Wellnitz S."/>
            <person name="Brambilla E."/>
            <person name="Klenk H.-P."/>
            <person name="Eisen J.A."/>
        </authorList>
    </citation>
    <scope>NUCLEOTIDE SEQUENCE [LARGE SCALE GENOMIC DNA]</scope>
    <source>
        <strain evidence="2">ATCC 33096 / DSM 2489 / 6091</strain>
    </source>
</reference>
<dbReference type="STRING" id="869209.Tresu_0100"/>
<proteinExistence type="predicted"/>
<dbReference type="SUPFAM" id="SSF52467">
    <property type="entry name" value="DHS-like NAD/FAD-binding domain"/>
    <property type="match status" value="1"/>
</dbReference>
<accession>F2NUA4</accession>
<sequence>MKRNEIYKLIQEYLKDPPVIIWGSGATIACGLPSMNDLNNMLKAKFSFFDKDSTNLENELGKTKYEPHISEIRKCIWECIAEKDVSFLNNILEKSDTYIGVKKLIEKFTEPHPNILNIITTNYDRVLENTMALNNISYTDGFSGRLLSVFDETLFSEKKKSPFVKLIKVHGSLNWFYINGETRYFHGNNNFDPKIIPPGKNKFQEAFAEPYRTLIQNSDEIIKNSRSLLVVGFGFNDEHLTPQITTKIKKRLPYSYLDKAIN</sequence>
<evidence type="ECO:0000313" key="1">
    <source>
        <dbReference type="EMBL" id="AEB13068.1"/>
    </source>
</evidence>
<reference evidence="1 2" key="1">
    <citation type="journal article" date="2011" name="Stand. Genomic Sci.">
        <title>Complete genome sequence of Treponema succinifaciens type strain (6091).</title>
        <authorList>
            <person name="Han C."/>
            <person name="Gronow S."/>
            <person name="Teshima H."/>
            <person name="Lapidus A."/>
            <person name="Nolan M."/>
            <person name="Lucas S."/>
            <person name="Hammon N."/>
            <person name="Deshpande S."/>
            <person name="Cheng J.F."/>
            <person name="Zeytun A."/>
            <person name="Tapia R."/>
            <person name="Goodwin L."/>
            <person name="Pitluck S."/>
            <person name="Liolios K."/>
            <person name="Pagani I."/>
            <person name="Ivanova N."/>
            <person name="Mavromatis K."/>
            <person name="Mikhailova N."/>
            <person name="Huntemann M."/>
            <person name="Pati A."/>
            <person name="Chen A."/>
            <person name="Palaniappan K."/>
            <person name="Land M."/>
            <person name="Hauser L."/>
            <person name="Brambilla E.M."/>
            <person name="Rohde M."/>
            <person name="Goker M."/>
            <person name="Woyke T."/>
            <person name="Bristow J."/>
            <person name="Eisen J.A."/>
            <person name="Markowitz V."/>
            <person name="Hugenholtz P."/>
            <person name="Kyrpides N.C."/>
            <person name="Klenk H.P."/>
            <person name="Detter J.C."/>
        </authorList>
    </citation>
    <scope>NUCLEOTIDE SEQUENCE [LARGE SCALE GENOMIC DNA]</scope>
    <source>
        <strain evidence="2">ATCC 33096 / DSM 2489 / 6091</strain>
    </source>
</reference>
<dbReference type="EMBL" id="CP002631">
    <property type="protein sequence ID" value="AEB13068.1"/>
    <property type="molecule type" value="Genomic_DNA"/>
</dbReference>
<dbReference type="Proteomes" id="UP000006852">
    <property type="component" value="Chromosome"/>
</dbReference>
<dbReference type="AlphaFoldDB" id="F2NUA4"/>
<dbReference type="eggNOG" id="ENOG502Z8F8">
    <property type="taxonomic scope" value="Bacteria"/>
</dbReference>
<dbReference type="HOGENOM" id="CLU_062029_0_0_12"/>
<dbReference type="InterPro" id="IPR029035">
    <property type="entry name" value="DHS-like_NAD/FAD-binding_dom"/>
</dbReference>
<name>F2NUA4_TRES6</name>
<dbReference type="GeneID" id="302997349"/>
<protein>
    <submittedName>
        <fullName evidence="1">Uncharacterized protein</fullName>
    </submittedName>
</protein>
<dbReference type="KEGG" id="tsu:Tresu_0100"/>
<evidence type="ECO:0000313" key="2">
    <source>
        <dbReference type="Proteomes" id="UP000006852"/>
    </source>
</evidence>
<organism evidence="1 2">
    <name type="scientific">Treponema succinifaciens (strain ATCC 33096 / DSM 2489 / 6091)</name>
    <dbReference type="NCBI Taxonomy" id="869209"/>
    <lineage>
        <taxon>Bacteria</taxon>
        <taxon>Pseudomonadati</taxon>
        <taxon>Spirochaetota</taxon>
        <taxon>Spirochaetia</taxon>
        <taxon>Spirochaetales</taxon>
        <taxon>Treponemataceae</taxon>
        <taxon>Treponema</taxon>
    </lineage>
</organism>
<dbReference type="OrthoDB" id="9808492at2"/>
<keyword evidence="2" id="KW-1185">Reference proteome</keyword>
<dbReference type="Pfam" id="PF13289">
    <property type="entry name" value="SIR2_2"/>
    <property type="match status" value="1"/>
</dbReference>
<dbReference type="RefSeq" id="WP_013700379.1">
    <property type="nucleotide sequence ID" value="NC_015385.1"/>
</dbReference>